<dbReference type="Proteomes" id="UP001497516">
    <property type="component" value="Chromosome 4"/>
</dbReference>
<evidence type="ECO:0000256" key="1">
    <source>
        <dbReference type="SAM" id="MobiDB-lite"/>
    </source>
</evidence>
<evidence type="ECO:0000313" key="3">
    <source>
        <dbReference type="Proteomes" id="UP001497516"/>
    </source>
</evidence>
<keyword evidence="3" id="KW-1185">Reference proteome</keyword>
<evidence type="ECO:0000313" key="2">
    <source>
        <dbReference type="EMBL" id="CAL1381741.1"/>
    </source>
</evidence>
<dbReference type="AlphaFoldDB" id="A0AAV2E726"/>
<sequence length="84" mass="9524">MDPINNGEEETRKKEISRCSIDVHKVAPPPQRSSLEKLKSRLKETFFPDDPLRQFKGQPSAMNGTTTRTRLSNLELSRGLGRSL</sequence>
<protein>
    <submittedName>
        <fullName evidence="2">Uncharacterized protein</fullName>
    </submittedName>
</protein>
<organism evidence="2 3">
    <name type="scientific">Linum trigynum</name>
    <dbReference type="NCBI Taxonomy" id="586398"/>
    <lineage>
        <taxon>Eukaryota</taxon>
        <taxon>Viridiplantae</taxon>
        <taxon>Streptophyta</taxon>
        <taxon>Embryophyta</taxon>
        <taxon>Tracheophyta</taxon>
        <taxon>Spermatophyta</taxon>
        <taxon>Magnoliopsida</taxon>
        <taxon>eudicotyledons</taxon>
        <taxon>Gunneridae</taxon>
        <taxon>Pentapetalae</taxon>
        <taxon>rosids</taxon>
        <taxon>fabids</taxon>
        <taxon>Malpighiales</taxon>
        <taxon>Linaceae</taxon>
        <taxon>Linum</taxon>
    </lineage>
</organism>
<reference evidence="2 3" key="1">
    <citation type="submission" date="2024-04" db="EMBL/GenBank/DDBJ databases">
        <authorList>
            <person name="Fracassetti M."/>
        </authorList>
    </citation>
    <scope>NUCLEOTIDE SEQUENCE [LARGE SCALE GENOMIC DNA]</scope>
</reference>
<feature type="compositionally biased region" description="Basic and acidic residues" evidence="1">
    <location>
        <begin position="9"/>
        <end position="25"/>
    </location>
</feature>
<dbReference type="EMBL" id="OZ034817">
    <property type="protein sequence ID" value="CAL1381741.1"/>
    <property type="molecule type" value="Genomic_DNA"/>
</dbReference>
<gene>
    <name evidence="2" type="ORF">LTRI10_LOCUS23101</name>
</gene>
<name>A0AAV2E726_9ROSI</name>
<accession>A0AAV2E726</accession>
<proteinExistence type="predicted"/>
<feature type="region of interest" description="Disordered" evidence="1">
    <location>
        <begin position="1"/>
        <end position="32"/>
    </location>
</feature>